<dbReference type="GO" id="GO:0016491">
    <property type="term" value="F:oxidoreductase activity"/>
    <property type="evidence" value="ECO:0007669"/>
    <property type="project" value="UniProtKB-KW"/>
</dbReference>
<comment type="subcellular location">
    <subcellularLocation>
        <location evidence="1">Membrane</location>
        <topology evidence="1">Multi-pass membrane protein</topology>
    </subcellularLocation>
</comment>
<feature type="transmembrane region" description="Helical" evidence="12">
    <location>
        <begin position="12"/>
        <end position="33"/>
    </location>
</feature>
<evidence type="ECO:0000256" key="12">
    <source>
        <dbReference type="SAM" id="Phobius"/>
    </source>
</evidence>
<evidence type="ECO:0000256" key="5">
    <source>
        <dbReference type="ARBA" id="ARBA00022989"/>
    </source>
</evidence>
<keyword evidence="10" id="KW-1015">Disulfide bond</keyword>
<keyword evidence="5 12" id="KW-1133">Transmembrane helix</keyword>
<dbReference type="GO" id="GO:0006784">
    <property type="term" value="P:heme A biosynthetic process"/>
    <property type="evidence" value="ECO:0007669"/>
    <property type="project" value="InterPro"/>
</dbReference>
<evidence type="ECO:0000256" key="7">
    <source>
        <dbReference type="ARBA" id="ARBA00023004"/>
    </source>
</evidence>
<feature type="transmembrane region" description="Helical" evidence="12">
    <location>
        <begin position="93"/>
        <end position="116"/>
    </location>
</feature>
<protein>
    <submittedName>
        <fullName evidence="13">Unannotated protein</fullName>
    </submittedName>
</protein>
<dbReference type="InterPro" id="IPR050450">
    <property type="entry name" value="COX15/CtaA_HemeA_synthase"/>
</dbReference>
<dbReference type="PANTHER" id="PTHR35457:SF1">
    <property type="entry name" value="HEME A SYNTHASE"/>
    <property type="match status" value="1"/>
</dbReference>
<dbReference type="GO" id="GO:0016020">
    <property type="term" value="C:membrane"/>
    <property type="evidence" value="ECO:0007669"/>
    <property type="project" value="UniProtKB-SubCell"/>
</dbReference>
<evidence type="ECO:0000256" key="6">
    <source>
        <dbReference type="ARBA" id="ARBA00023002"/>
    </source>
</evidence>
<dbReference type="EMBL" id="CAFAAH010000149">
    <property type="protein sequence ID" value="CAB4801021.1"/>
    <property type="molecule type" value="Genomic_DNA"/>
</dbReference>
<evidence type="ECO:0000256" key="1">
    <source>
        <dbReference type="ARBA" id="ARBA00004141"/>
    </source>
</evidence>
<evidence type="ECO:0000256" key="4">
    <source>
        <dbReference type="ARBA" id="ARBA00022723"/>
    </source>
</evidence>
<evidence type="ECO:0000256" key="3">
    <source>
        <dbReference type="ARBA" id="ARBA00022692"/>
    </source>
</evidence>
<accession>A0A6J6XUH8</accession>
<dbReference type="AlphaFoldDB" id="A0A6J6XUH8"/>
<evidence type="ECO:0000256" key="2">
    <source>
        <dbReference type="ARBA" id="ARBA00022475"/>
    </source>
</evidence>
<feature type="transmembrane region" description="Helical" evidence="12">
    <location>
        <begin position="204"/>
        <end position="227"/>
    </location>
</feature>
<keyword evidence="7" id="KW-0408">Iron</keyword>
<keyword evidence="3 12" id="KW-0812">Transmembrane</keyword>
<evidence type="ECO:0000313" key="13">
    <source>
        <dbReference type="EMBL" id="CAB4801021.1"/>
    </source>
</evidence>
<name>A0A6J6XUH8_9ZZZZ</name>
<sequence length="318" mass="34446">MKISPEAYRRVTVAACAMVAVIIVTGAAVRLTGSGLGCSSWPNCSPGQLTPRSATSYHAMIEFVNRTFTGAVSIAVIAAVLGSFFRSPRRRDLIWLSLGLVAGVVAQIVLGGITVLTDLHPAAVMSHFLLSMALLADAVILVERAGYPDDRRSYKPELNWERRLPLIQFLFASVVVIAGTVATNSGPHAGDRSARRFNIVLTDIVRIHSIAGIILLITLAVILFLSARTGVSSRRRKDLTLLFSAVVIQMGIGYVQYFTGVPALIVSLHIVGAVLVFIASLRFLLRTNRQMPMIAMSAENRAQANEFVSNFRETGRVQ</sequence>
<feature type="transmembrane region" description="Helical" evidence="12">
    <location>
        <begin position="122"/>
        <end position="142"/>
    </location>
</feature>
<gene>
    <name evidence="13" type="ORF">UFOPK2996_01076</name>
</gene>
<reference evidence="13" key="1">
    <citation type="submission" date="2020-05" db="EMBL/GenBank/DDBJ databases">
        <authorList>
            <person name="Chiriac C."/>
            <person name="Salcher M."/>
            <person name="Ghai R."/>
            <person name="Kavagutti S V."/>
        </authorList>
    </citation>
    <scope>NUCLEOTIDE SEQUENCE</scope>
</reference>
<evidence type="ECO:0000256" key="9">
    <source>
        <dbReference type="ARBA" id="ARBA00023136"/>
    </source>
</evidence>
<keyword evidence="4" id="KW-0479">Metal-binding</keyword>
<organism evidence="13">
    <name type="scientific">freshwater metagenome</name>
    <dbReference type="NCBI Taxonomy" id="449393"/>
    <lineage>
        <taxon>unclassified sequences</taxon>
        <taxon>metagenomes</taxon>
        <taxon>ecological metagenomes</taxon>
    </lineage>
</organism>
<keyword evidence="9 12" id="KW-0472">Membrane</keyword>
<keyword evidence="2" id="KW-1003">Cell membrane</keyword>
<evidence type="ECO:0000256" key="11">
    <source>
        <dbReference type="ARBA" id="ARBA00023444"/>
    </source>
</evidence>
<evidence type="ECO:0000256" key="8">
    <source>
        <dbReference type="ARBA" id="ARBA00023133"/>
    </source>
</evidence>
<dbReference type="PANTHER" id="PTHR35457">
    <property type="entry name" value="HEME A SYNTHASE"/>
    <property type="match status" value="1"/>
</dbReference>
<keyword evidence="8" id="KW-0350">Heme biosynthesis</keyword>
<feature type="transmembrane region" description="Helical" evidence="12">
    <location>
        <begin position="163"/>
        <end position="184"/>
    </location>
</feature>
<proteinExistence type="predicted"/>
<keyword evidence="6" id="KW-0560">Oxidoreductase</keyword>
<dbReference type="InterPro" id="IPR003780">
    <property type="entry name" value="COX15/CtaA_fam"/>
</dbReference>
<dbReference type="Pfam" id="PF02628">
    <property type="entry name" value="COX15-CtaA"/>
    <property type="match status" value="1"/>
</dbReference>
<evidence type="ECO:0000256" key="10">
    <source>
        <dbReference type="ARBA" id="ARBA00023157"/>
    </source>
</evidence>
<feature type="transmembrane region" description="Helical" evidence="12">
    <location>
        <begin position="63"/>
        <end position="81"/>
    </location>
</feature>
<feature type="transmembrane region" description="Helical" evidence="12">
    <location>
        <begin position="239"/>
        <end position="257"/>
    </location>
</feature>
<feature type="transmembrane region" description="Helical" evidence="12">
    <location>
        <begin position="263"/>
        <end position="285"/>
    </location>
</feature>
<dbReference type="GO" id="GO:0046872">
    <property type="term" value="F:metal ion binding"/>
    <property type="evidence" value="ECO:0007669"/>
    <property type="project" value="UniProtKB-KW"/>
</dbReference>
<comment type="pathway">
    <text evidence="11">Porphyrin-containing compound metabolism.</text>
</comment>